<dbReference type="GO" id="GO:0055085">
    <property type="term" value="P:transmembrane transport"/>
    <property type="evidence" value="ECO:0007669"/>
    <property type="project" value="InterPro"/>
</dbReference>
<dbReference type="InterPro" id="IPR000515">
    <property type="entry name" value="MetI-like"/>
</dbReference>
<gene>
    <name evidence="9" type="ORF">BL253_32910</name>
</gene>
<accession>A0A1V2I1E3</accession>
<evidence type="ECO:0000256" key="7">
    <source>
        <dbReference type="RuleBase" id="RU363032"/>
    </source>
</evidence>
<feature type="transmembrane region" description="Helical" evidence="7">
    <location>
        <begin position="187"/>
        <end position="220"/>
    </location>
</feature>
<dbReference type="Pfam" id="PF00528">
    <property type="entry name" value="BPD_transp_1"/>
    <property type="match status" value="1"/>
</dbReference>
<feature type="domain" description="ABC transmembrane type-1" evidence="8">
    <location>
        <begin position="74"/>
        <end position="263"/>
    </location>
</feature>
<dbReference type="AlphaFoldDB" id="A0A1V2I1E3"/>
<organism evidence="9 10">
    <name type="scientific">Pseudofrankia asymbiotica</name>
    <dbReference type="NCBI Taxonomy" id="1834516"/>
    <lineage>
        <taxon>Bacteria</taxon>
        <taxon>Bacillati</taxon>
        <taxon>Actinomycetota</taxon>
        <taxon>Actinomycetes</taxon>
        <taxon>Frankiales</taxon>
        <taxon>Frankiaceae</taxon>
        <taxon>Pseudofrankia</taxon>
    </lineage>
</organism>
<evidence type="ECO:0000256" key="2">
    <source>
        <dbReference type="ARBA" id="ARBA00022448"/>
    </source>
</evidence>
<keyword evidence="3" id="KW-1003">Cell membrane</keyword>
<dbReference type="PROSITE" id="PS50928">
    <property type="entry name" value="ABC_TM1"/>
    <property type="match status" value="1"/>
</dbReference>
<dbReference type="Proteomes" id="UP000188929">
    <property type="component" value="Unassembled WGS sequence"/>
</dbReference>
<evidence type="ECO:0000313" key="9">
    <source>
        <dbReference type="EMBL" id="ONH23490.1"/>
    </source>
</evidence>
<evidence type="ECO:0000256" key="4">
    <source>
        <dbReference type="ARBA" id="ARBA00022692"/>
    </source>
</evidence>
<dbReference type="Gene3D" id="1.10.3720.10">
    <property type="entry name" value="MetI-like"/>
    <property type="match status" value="1"/>
</dbReference>
<name>A0A1V2I1E3_9ACTN</name>
<keyword evidence="10" id="KW-1185">Reference proteome</keyword>
<dbReference type="PANTHER" id="PTHR43386">
    <property type="entry name" value="OLIGOPEPTIDE TRANSPORT SYSTEM PERMEASE PROTEIN APPC"/>
    <property type="match status" value="1"/>
</dbReference>
<feature type="transmembrane region" description="Helical" evidence="7">
    <location>
        <begin position="113"/>
        <end position="134"/>
    </location>
</feature>
<dbReference type="STRING" id="1834516.BL253_32910"/>
<comment type="similarity">
    <text evidence="7">Belongs to the binding-protein-dependent transport system permease family.</text>
</comment>
<proteinExistence type="inferred from homology"/>
<dbReference type="OrthoDB" id="8906042at2"/>
<comment type="caution">
    <text evidence="9">The sequence shown here is derived from an EMBL/GenBank/DDBJ whole genome shotgun (WGS) entry which is preliminary data.</text>
</comment>
<keyword evidence="5 7" id="KW-1133">Transmembrane helix</keyword>
<sequence>MPGVLRGRAGVVGVALAALVLGLVVLAAAVPSLLTSRSPTATDPVGALAGPGTAHWFGTDQLGRDVYARVVFGTRSALLIGFGATVLGACGGAVLGLTAGLGGRVVDQVLMRLADVLLALPPLLLGLLVVAVLGGGTVEVMIAVAVAFVPPYGRVVRAETMVVRRSGYVEAAVGTGLRRWRLILRHILPNTLGSLLVLATVGFGGALISSSVLSFLGLGPRPPEPDWGSMLSEGRDFLSVAWWLGVFPGLALTVTVIAVNVLGRGAQARLGGGRLR</sequence>
<evidence type="ECO:0000256" key="1">
    <source>
        <dbReference type="ARBA" id="ARBA00004651"/>
    </source>
</evidence>
<comment type="subcellular location">
    <subcellularLocation>
        <location evidence="1 7">Cell membrane</location>
        <topology evidence="1 7">Multi-pass membrane protein</topology>
    </subcellularLocation>
</comment>
<reference evidence="10" key="1">
    <citation type="submission" date="2016-10" db="EMBL/GenBank/DDBJ databases">
        <title>Frankia sp. NRRL B-16386 Genome sequencing.</title>
        <authorList>
            <person name="Ghodhbane-Gtari F."/>
            <person name="Swanson E."/>
            <person name="Gueddou A."/>
            <person name="Hezbri K."/>
            <person name="Ktari K."/>
            <person name="Nouioui I."/>
            <person name="Morris K."/>
            <person name="Simpson S."/>
            <person name="Abebe-Akele F."/>
            <person name="Thomas K."/>
            <person name="Gtari M."/>
            <person name="Tisa L.S."/>
        </authorList>
    </citation>
    <scope>NUCLEOTIDE SEQUENCE [LARGE SCALE GENOMIC DNA]</scope>
    <source>
        <strain evidence="10">NRRL B-16386</strain>
    </source>
</reference>
<dbReference type="PANTHER" id="PTHR43386:SF25">
    <property type="entry name" value="PEPTIDE ABC TRANSPORTER PERMEASE PROTEIN"/>
    <property type="match status" value="1"/>
</dbReference>
<evidence type="ECO:0000256" key="5">
    <source>
        <dbReference type="ARBA" id="ARBA00022989"/>
    </source>
</evidence>
<keyword evidence="4 7" id="KW-0812">Transmembrane</keyword>
<dbReference type="GO" id="GO:0005886">
    <property type="term" value="C:plasma membrane"/>
    <property type="evidence" value="ECO:0007669"/>
    <property type="project" value="UniProtKB-SubCell"/>
</dbReference>
<feature type="transmembrane region" description="Helical" evidence="7">
    <location>
        <begin position="240"/>
        <end position="262"/>
    </location>
</feature>
<evidence type="ECO:0000256" key="3">
    <source>
        <dbReference type="ARBA" id="ARBA00022475"/>
    </source>
</evidence>
<keyword evidence="2 7" id="KW-0813">Transport</keyword>
<evidence type="ECO:0000313" key="10">
    <source>
        <dbReference type="Proteomes" id="UP000188929"/>
    </source>
</evidence>
<feature type="transmembrane region" description="Helical" evidence="7">
    <location>
        <begin position="12"/>
        <end position="34"/>
    </location>
</feature>
<dbReference type="InterPro" id="IPR050366">
    <property type="entry name" value="BP-dependent_transpt_permease"/>
</dbReference>
<dbReference type="SUPFAM" id="SSF161098">
    <property type="entry name" value="MetI-like"/>
    <property type="match status" value="1"/>
</dbReference>
<feature type="transmembrane region" description="Helical" evidence="7">
    <location>
        <begin position="77"/>
        <end position="101"/>
    </location>
</feature>
<evidence type="ECO:0000256" key="6">
    <source>
        <dbReference type="ARBA" id="ARBA00023136"/>
    </source>
</evidence>
<keyword evidence="6 7" id="KW-0472">Membrane</keyword>
<evidence type="ECO:0000259" key="8">
    <source>
        <dbReference type="PROSITE" id="PS50928"/>
    </source>
</evidence>
<dbReference type="InterPro" id="IPR035906">
    <property type="entry name" value="MetI-like_sf"/>
</dbReference>
<protein>
    <submittedName>
        <fullName evidence="9">Peptide ABC transporter permease</fullName>
    </submittedName>
</protein>
<dbReference type="EMBL" id="MOMC01000085">
    <property type="protein sequence ID" value="ONH23490.1"/>
    <property type="molecule type" value="Genomic_DNA"/>
</dbReference>
<dbReference type="CDD" id="cd06261">
    <property type="entry name" value="TM_PBP2"/>
    <property type="match status" value="1"/>
</dbReference>